<feature type="transmembrane region" description="Helical" evidence="2">
    <location>
        <begin position="72"/>
        <end position="90"/>
    </location>
</feature>
<evidence type="ECO:0000256" key="2">
    <source>
        <dbReference type="SAM" id="Phobius"/>
    </source>
</evidence>
<sequence length="391" mass="41281">MCGMVSRDRDRSLDRNFSRRPLSLLVYATLTKAFDGQQAPGEAAMTTAAIDPNLLAQALSRPKPVDTETAPYLGVSAFFHAAFLLLAMIVPPGAATMELDGVSEQDRFVEIATSPMQDMPQPVEPTSSSSEGGPDSSEQAAKHAGAEGKAGAKEAADTGNRMAIEGAPDDLPPEIAQRRDQRIASAAGVEAIFNNTQSAWAGTGERTVGTQAITALGNLDGHEPGASSGFGGLGVRDSGRGSGGDDTSFGMAEVDTNGPGGGGDGDGSGPPRAAIAERDNKLPPVVPGPPVVEGPLDKEIIQRVVRRHRREISYCYESQLQQNPRLEGRIVVNFKIASNGRVVAAMTKSTTMNNRRVESCIANKIRHWNFPAPSTTGLVSVNYPFRFTPQN</sequence>
<evidence type="ECO:0000256" key="1">
    <source>
        <dbReference type="SAM" id="MobiDB-lite"/>
    </source>
</evidence>
<keyword evidence="2" id="KW-1133">Transmembrane helix</keyword>
<dbReference type="InterPro" id="IPR049806">
    <property type="entry name" value="MasK-like_C"/>
</dbReference>
<evidence type="ECO:0000313" key="3">
    <source>
        <dbReference type="EMBL" id="QDG49584.1"/>
    </source>
</evidence>
<feature type="compositionally biased region" description="Gly residues" evidence="1">
    <location>
        <begin position="228"/>
        <end position="244"/>
    </location>
</feature>
<keyword evidence="4" id="KW-1185">Reference proteome</keyword>
<gene>
    <name evidence="3" type="ORF">FIV42_02160</name>
</gene>
<dbReference type="NCBIfam" id="NF033768">
    <property type="entry name" value="myxo_SS_tail"/>
    <property type="match status" value="1"/>
</dbReference>
<keyword evidence="2" id="KW-0472">Membrane</keyword>
<dbReference type="EMBL" id="CP041186">
    <property type="protein sequence ID" value="QDG49584.1"/>
    <property type="molecule type" value="Genomic_DNA"/>
</dbReference>
<feature type="compositionally biased region" description="Gly residues" evidence="1">
    <location>
        <begin position="258"/>
        <end position="268"/>
    </location>
</feature>
<feature type="compositionally biased region" description="Basic and acidic residues" evidence="1">
    <location>
        <begin position="140"/>
        <end position="156"/>
    </location>
</feature>
<dbReference type="SUPFAM" id="SSF74653">
    <property type="entry name" value="TolA/TonB C-terminal domain"/>
    <property type="match status" value="1"/>
</dbReference>
<dbReference type="AlphaFoldDB" id="A0A4Y6PMN8"/>
<accession>A0A5B8XYN9</accession>
<dbReference type="OrthoDB" id="5377858at2"/>
<dbReference type="Proteomes" id="UP000315995">
    <property type="component" value="Chromosome"/>
</dbReference>
<proteinExistence type="predicted"/>
<reference evidence="3 4" key="1">
    <citation type="submission" date="2019-06" db="EMBL/GenBank/DDBJ databases">
        <title>Persicimonas caeni gen. nov., sp. nov., a predatory bacterium isolated from solar saltern.</title>
        <authorList>
            <person name="Wang S."/>
        </authorList>
    </citation>
    <scope>NUCLEOTIDE SEQUENCE [LARGE SCALE GENOMIC DNA]</scope>
    <source>
        <strain evidence="3 4">YN101</strain>
    </source>
</reference>
<protein>
    <submittedName>
        <fullName evidence="3">AgmX/PglI C-terminal domain-containing protein</fullName>
    </submittedName>
</protein>
<accession>A0A4Y6PMN8</accession>
<feature type="compositionally biased region" description="Low complexity" evidence="1">
    <location>
        <begin position="124"/>
        <end position="139"/>
    </location>
</feature>
<organism evidence="3 4">
    <name type="scientific">Persicimonas caeni</name>
    <dbReference type="NCBI Taxonomy" id="2292766"/>
    <lineage>
        <taxon>Bacteria</taxon>
        <taxon>Deltaproteobacteria</taxon>
        <taxon>Bradymonadales</taxon>
        <taxon>Bradymonadaceae</taxon>
        <taxon>Persicimonas</taxon>
    </lineage>
</organism>
<evidence type="ECO:0000313" key="4">
    <source>
        <dbReference type="Proteomes" id="UP000315995"/>
    </source>
</evidence>
<feature type="region of interest" description="Disordered" evidence="1">
    <location>
        <begin position="113"/>
        <end position="156"/>
    </location>
</feature>
<name>A0A4Y6PMN8_PERCE</name>
<feature type="region of interest" description="Disordered" evidence="1">
    <location>
        <begin position="224"/>
        <end position="293"/>
    </location>
</feature>
<keyword evidence="2" id="KW-0812">Transmembrane</keyword>